<reference evidence="2" key="1">
    <citation type="journal article" date="2022" name="Front. Genet.">
        <title>Chromosome-Scale Assembly of the Dendrobium nobile Genome Provides Insights Into the Molecular Mechanism of the Biosynthesis of the Medicinal Active Ingredient of Dendrobium.</title>
        <authorList>
            <person name="Xu Q."/>
            <person name="Niu S.-C."/>
            <person name="Li K.-L."/>
            <person name="Zheng P.-J."/>
            <person name="Zhang X.-J."/>
            <person name="Jia Y."/>
            <person name="Liu Y."/>
            <person name="Niu Y.-X."/>
            <person name="Yu L.-H."/>
            <person name="Chen D.-F."/>
            <person name="Zhang G.-Q."/>
        </authorList>
    </citation>
    <scope>NUCLEOTIDE SEQUENCE</scope>
    <source>
        <tissue evidence="2">Leaf</tissue>
    </source>
</reference>
<comment type="caution">
    <text evidence="2">The sequence shown here is derived from an EMBL/GenBank/DDBJ whole genome shotgun (WGS) entry which is preliminary data.</text>
</comment>
<sequence>MMASAGGKSSGDQDKWETTLRGSVSRGIIFFGLIGATATVAATRLRRTVDWVYNQLRVRSNTSWWGENTSSTRGNYHEQAQKRYNSRMQEEYEDEMERLERIRRMQSVFNRERNKYKKTYESWQNQGPGAYQHCPRNDWYWEEDTSFKDRRPNFKAAPRSPRASGHYMWSHHYAVLGLDRSRASPYSDLEIKAAFRAKAMEWHPDQNQENKEAAEEKFKEVLKSYEAITSERKNEKY</sequence>
<dbReference type="GO" id="GO:0005783">
    <property type="term" value="C:endoplasmic reticulum"/>
    <property type="evidence" value="ECO:0007669"/>
    <property type="project" value="UniProtKB-ARBA"/>
</dbReference>
<dbReference type="CDD" id="cd06257">
    <property type="entry name" value="DnaJ"/>
    <property type="match status" value="1"/>
</dbReference>
<dbReference type="OrthoDB" id="10250354at2759"/>
<dbReference type="SMART" id="SM00271">
    <property type="entry name" value="DnaJ"/>
    <property type="match status" value="1"/>
</dbReference>
<dbReference type="Gene3D" id="1.10.287.110">
    <property type="entry name" value="DnaJ domain"/>
    <property type="match status" value="1"/>
</dbReference>
<protein>
    <recommendedName>
        <fullName evidence="1">J domain-containing protein</fullName>
    </recommendedName>
</protein>
<organism evidence="2 3">
    <name type="scientific">Dendrobium nobile</name>
    <name type="common">Orchid</name>
    <dbReference type="NCBI Taxonomy" id="94219"/>
    <lineage>
        <taxon>Eukaryota</taxon>
        <taxon>Viridiplantae</taxon>
        <taxon>Streptophyta</taxon>
        <taxon>Embryophyta</taxon>
        <taxon>Tracheophyta</taxon>
        <taxon>Spermatophyta</taxon>
        <taxon>Magnoliopsida</taxon>
        <taxon>Liliopsida</taxon>
        <taxon>Asparagales</taxon>
        <taxon>Orchidaceae</taxon>
        <taxon>Epidendroideae</taxon>
        <taxon>Malaxideae</taxon>
        <taxon>Dendrobiinae</taxon>
        <taxon>Dendrobium</taxon>
    </lineage>
</organism>
<dbReference type="InterPro" id="IPR001623">
    <property type="entry name" value="DnaJ_domain"/>
</dbReference>
<proteinExistence type="predicted"/>
<dbReference type="InterPro" id="IPR036869">
    <property type="entry name" value="J_dom_sf"/>
</dbReference>
<dbReference type="PROSITE" id="PS50076">
    <property type="entry name" value="DNAJ_2"/>
    <property type="match status" value="1"/>
</dbReference>
<gene>
    <name evidence="2" type="ORF">KFK09_016398</name>
</gene>
<dbReference type="SMR" id="A0A8T3AY52"/>
<dbReference type="Pfam" id="PF00226">
    <property type="entry name" value="DnaJ"/>
    <property type="match status" value="1"/>
</dbReference>
<feature type="domain" description="J" evidence="1">
    <location>
        <begin position="171"/>
        <end position="237"/>
    </location>
</feature>
<dbReference type="PANTHER" id="PTHR45000">
    <property type="entry name" value="CHAPERONE DNAJ-DOMAIN SUPERFAMILY PROTEIN"/>
    <property type="match status" value="1"/>
</dbReference>
<dbReference type="Proteomes" id="UP000829196">
    <property type="component" value="Unassembled WGS sequence"/>
</dbReference>
<evidence type="ECO:0000313" key="2">
    <source>
        <dbReference type="EMBL" id="KAI0501453.1"/>
    </source>
</evidence>
<dbReference type="PANTHER" id="PTHR45000:SF5">
    <property type="entry name" value="CHAPERONE DNAJ-DOMAIN SUPERFAMILY PROTEIN"/>
    <property type="match status" value="1"/>
</dbReference>
<evidence type="ECO:0000259" key="1">
    <source>
        <dbReference type="PROSITE" id="PS50076"/>
    </source>
</evidence>
<dbReference type="SUPFAM" id="SSF46565">
    <property type="entry name" value="Chaperone J-domain"/>
    <property type="match status" value="1"/>
</dbReference>
<accession>A0A8T3AY52</accession>
<dbReference type="PRINTS" id="PR00625">
    <property type="entry name" value="JDOMAIN"/>
</dbReference>
<dbReference type="AlphaFoldDB" id="A0A8T3AY52"/>
<keyword evidence="3" id="KW-1185">Reference proteome</keyword>
<dbReference type="EMBL" id="JAGYWB010000012">
    <property type="protein sequence ID" value="KAI0501453.1"/>
    <property type="molecule type" value="Genomic_DNA"/>
</dbReference>
<name>A0A8T3AY52_DENNO</name>
<evidence type="ECO:0000313" key="3">
    <source>
        <dbReference type="Proteomes" id="UP000829196"/>
    </source>
</evidence>